<dbReference type="EMBL" id="BSNS01000028">
    <property type="protein sequence ID" value="GLQ58045.1"/>
    <property type="molecule type" value="Genomic_DNA"/>
</dbReference>
<reference evidence="2" key="1">
    <citation type="journal article" date="2019" name="Int. J. Syst. Evol. Microbiol.">
        <title>The Global Catalogue of Microorganisms (GCM) 10K type strain sequencing project: providing services to taxonomists for standard genome sequencing and annotation.</title>
        <authorList>
            <consortium name="The Broad Institute Genomics Platform"/>
            <consortium name="The Broad Institute Genome Sequencing Center for Infectious Disease"/>
            <person name="Wu L."/>
            <person name="Ma J."/>
        </authorList>
    </citation>
    <scope>NUCLEOTIDE SEQUENCE [LARGE SCALE GENOMIC DNA]</scope>
    <source>
        <strain evidence="2">NBRC 112416</strain>
    </source>
</reference>
<organism evidence="1 2">
    <name type="scientific">Devosia nitrariae</name>
    <dbReference type="NCBI Taxonomy" id="2071872"/>
    <lineage>
        <taxon>Bacteria</taxon>
        <taxon>Pseudomonadati</taxon>
        <taxon>Pseudomonadota</taxon>
        <taxon>Alphaproteobacteria</taxon>
        <taxon>Hyphomicrobiales</taxon>
        <taxon>Devosiaceae</taxon>
        <taxon>Devosia</taxon>
    </lineage>
</organism>
<evidence type="ECO:0000313" key="1">
    <source>
        <dbReference type="EMBL" id="GLQ58045.1"/>
    </source>
</evidence>
<accession>A0ABQ5WEW6</accession>
<proteinExistence type="predicted"/>
<dbReference type="InterPro" id="IPR017748">
    <property type="entry name" value="TagF"/>
</dbReference>
<dbReference type="Gene3D" id="3.40.1730.10">
    <property type="entry name" value="pa0076 domain"/>
    <property type="match status" value="1"/>
</dbReference>
<dbReference type="RefSeq" id="WP_284343438.1">
    <property type="nucleotide sequence ID" value="NZ_BSNS01000028.1"/>
</dbReference>
<sequence>MPFGLFGKVPQKRDFLVVNLPDAILHPFETWLQTSLAASRSTIGRRWEEFYLVAPIWRFWIGPGVFGVGCAGAMAPSVDAVGRYFPLAIVHWDAAATTPLPLLDPAEPWYGAIDDRLLKALSEGEPDYLETLLEGLNAPPSLSEPDPARTIGVFRDGIAFTPAGNGTVLQSALPALRDEDYAAAAAGRSYWWSKAPSGPILYAGAGLPEADRFARMLLWTR</sequence>
<keyword evidence="2" id="KW-1185">Reference proteome</keyword>
<name>A0ABQ5WEW6_9HYPH</name>
<comment type="caution">
    <text evidence="1">The sequence shown here is derived from an EMBL/GenBank/DDBJ whole genome shotgun (WGS) entry which is preliminary data.</text>
</comment>
<gene>
    <name evidence="1" type="ORF">GCM10010862_53040</name>
</gene>
<dbReference type="Pfam" id="PF09867">
    <property type="entry name" value="TagF_N"/>
    <property type="match status" value="1"/>
</dbReference>
<dbReference type="NCBIfam" id="TIGR03373">
    <property type="entry name" value="VI_minor_4"/>
    <property type="match status" value="1"/>
</dbReference>
<dbReference type="PIRSF" id="PIRSF029287">
    <property type="entry name" value="UCP029287"/>
    <property type="match status" value="1"/>
</dbReference>
<dbReference type="InterPro" id="IPR038225">
    <property type="entry name" value="TagF_sf"/>
</dbReference>
<dbReference type="Proteomes" id="UP001156691">
    <property type="component" value="Unassembled WGS sequence"/>
</dbReference>
<evidence type="ECO:0000313" key="2">
    <source>
        <dbReference type="Proteomes" id="UP001156691"/>
    </source>
</evidence>
<protein>
    <submittedName>
        <fullName evidence="1">Type VI secretion-associated protein</fullName>
    </submittedName>
</protein>